<dbReference type="EMBL" id="JAAXPF010000016">
    <property type="protein sequence ID" value="NKY69716.1"/>
    <property type="molecule type" value="Genomic_DNA"/>
</dbReference>
<evidence type="ECO:0000313" key="5">
    <source>
        <dbReference type="Proteomes" id="UP001549139"/>
    </source>
</evidence>
<evidence type="ECO:0000259" key="1">
    <source>
        <dbReference type="Pfam" id="PF08784"/>
    </source>
</evidence>
<evidence type="ECO:0000313" key="4">
    <source>
        <dbReference type="Proteomes" id="UP000554284"/>
    </source>
</evidence>
<dbReference type="Proteomes" id="UP000554284">
    <property type="component" value="Unassembled WGS sequence"/>
</dbReference>
<protein>
    <submittedName>
        <fullName evidence="2 3">Transcriptional regulator</fullName>
    </submittedName>
</protein>
<reference evidence="2 5" key="2">
    <citation type="submission" date="2024-06" db="EMBL/GenBank/DDBJ databases">
        <title>Sequencing the genomes of 1000 actinobacteria strains.</title>
        <authorList>
            <person name="Klenk H.-P."/>
        </authorList>
    </citation>
    <scope>NUCLEOTIDE SEQUENCE [LARGE SCALE GENOMIC DNA]</scope>
    <source>
        <strain evidence="2 5">DSM 44265</strain>
    </source>
</reference>
<name>A0A7X6LTQ4_9CORY</name>
<dbReference type="InterPro" id="IPR014892">
    <property type="entry name" value="RPA_C"/>
</dbReference>
<dbReference type="Proteomes" id="UP001549139">
    <property type="component" value="Unassembled WGS sequence"/>
</dbReference>
<proteinExistence type="predicted"/>
<organism evidence="3 4">
    <name type="scientific">Corynebacterium mucifaciens</name>
    <dbReference type="NCBI Taxonomy" id="57171"/>
    <lineage>
        <taxon>Bacteria</taxon>
        <taxon>Bacillati</taxon>
        <taxon>Actinomycetota</taxon>
        <taxon>Actinomycetes</taxon>
        <taxon>Mycobacteriales</taxon>
        <taxon>Corynebacteriaceae</taxon>
        <taxon>Corynebacterium</taxon>
    </lineage>
</organism>
<feature type="domain" description="Replication protein A C-terminal" evidence="1">
    <location>
        <begin position="40"/>
        <end position="92"/>
    </location>
</feature>
<dbReference type="InterPro" id="IPR011991">
    <property type="entry name" value="ArsR-like_HTH"/>
</dbReference>
<dbReference type="RefSeq" id="WP_168686219.1">
    <property type="nucleotide sequence ID" value="NZ_JAAXPF010000016.1"/>
</dbReference>
<dbReference type="Pfam" id="PF08784">
    <property type="entry name" value="RPA_C"/>
    <property type="match status" value="1"/>
</dbReference>
<dbReference type="AlphaFoldDB" id="A0A7X6LTQ4"/>
<dbReference type="Gene3D" id="1.10.10.10">
    <property type="entry name" value="Winged helix-like DNA-binding domain superfamily/Winged helix DNA-binding domain"/>
    <property type="match status" value="1"/>
</dbReference>
<evidence type="ECO:0000313" key="3">
    <source>
        <dbReference type="EMBL" id="NKY69716.1"/>
    </source>
</evidence>
<comment type="caution">
    <text evidence="3">The sequence shown here is derived from an EMBL/GenBank/DDBJ whole genome shotgun (WGS) entry which is preliminary data.</text>
</comment>
<gene>
    <name evidence="3" type="ORF">HF989_10200</name>
    <name evidence="2" type="ORF">JOF50_001424</name>
</gene>
<dbReference type="InterPro" id="IPR036390">
    <property type="entry name" value="WH_DNA-bd_sf"/>
</dbReference>
<evidence type="ECO:0000313" key="2">
    <source>
        <dbReference type="EMBL" id="MET3944625.1"/>
    </source>
</evidence>
<keyword evidence="5" id="KW-1185">Reference proteome</keyword>
<sequence>MVNLFKCGNDGLNSVDDGKRGGTVSNSNIPRPTTELLRAAARLSAKQREVLGALKKFPEGARVDELSDALGMHVNTIRGHLDELIQDGIVFSIPAAAGGRGRPRQVYFARSPRQDSVATEYISLVEVLAQLLPDSDGNTAREAGRAWARRATAGLPPERRMGELVSRLREMGFDPRLRDGGNEVGLHACPFITAGGQRPAPAICVMHEGYLQEVCASEAVSLFPFDRPGQCGVRFGTTPADTPGV</sequence>
<dbReference type="EMBL" id="JBEPNZ010000001">
    <property type="protein sequence ID" value="MET3944625.1"/>
    <property type="molecule type" value="Genomic_DNA"/>
</dbReference>
<dbReference type="CDD" id="cd00090">
    <property type="entry name" value="HTH_ARSR"/>
    <property type="match status" value="1"/>
</dbReference>
<reference evidence="3 4" key="1">
    <citation type="submission" date="2020-04" db="EMBL/GenBank/DDBJ databases">
        <title>MicrobeNet Type strains.</title>
        <authorList>
            <person name="Nicholson A.C."/>
        </authorList>
    </citation>
    <scope>NUCLEOTIDE SEQUENCE [LARGE SCALE GENOMIC DNA]</scope>
    <source>
        <strain evidence="3 4">ATCC 700355</strain>
    </source>
</reference>
<accession>A0A7X6LTQ4</accession>
<dbReference type="SUPFAM" id="SSF46785">
    <property type="entry name" value="Winged helix' DNA-binding domain"/>
    <property type="match status" value="1"/>
</dbReference>
<dbReference type="InterPro" id="IPR036388">
    <property type="entry name" value="WH-like_DNA-bd_sf"/>
</dbReference>